<dbReference type="InterPro" id="IPR002156">
    <property type="entry name" value="RNaseH_domain"/>
</dbReference>
<dbReference type="AlphaFoldDB" id="A0A7N2QXT7"/>
<reference evidence="3 4" key="1">
    <citation type="journal article" date="2016" name="G3 (Bethesda)">
        <title>First Draft Assembly and Annotation of the Genome of a California Endemic Oak Quercus lobata Nee (Fagaceae).</title>
        <authorList>
            <person name="Sork V.L."/>
            <person name="Fitz-Gibbon S.T."/>
            <person name="Puiu D."/>
            <person name="Crepeau M."/>
            <person name="Gugger P.F."/>
            <person name="Sherman R."/>
            <person name="Stevens K."/>
            <person name="Langley C.H."/>
            <person name="Pellegrini M."/>
            <person name="Salzberg S.L."/>
        </authorList>
    </citation>
    <scope>NUCLEOTIDE SEQUENCE [LARGE SCALE GENOMIC DNA]</scope>
    <source>
        <strain evidence="3 4">cv. SW786</strain>
    </source>
</reference>
<dbReference type="PANTHER" id="PTHR47074:SF48">
    <property type="entry name" value="POLYNUCLEOTIDYL TRANSFERASE, RIBONUCLEASE H-LIKE SUPERFAMILY PROTEIN"/>
    <property type="match status" value="1"/>
</dbReference>
<dbReference type="PANTHER" id="PTHR47074">
    <property type="entry name" value="BNAC02G40300D PROTEIN"/>
    <property type="match status" value="1"/>
</dbReference>
<dbReference type="GO" id="GO:0004523">
    <property type="term" value="F:RNA-DNA hybrid ribonuclease activity"/>
    <property type="evidence" value="ECO:0007669"/>
    <property type="project" value="InterPro"/>
</dbReference>
<evidence type="ECO:0000259" key="2">
    <source>
        <dbReference type="Pfam" id="PF13966"/>
    </source>
</evidence>
<dbReference type="EMBL" id="LRBV02000001">
    <property type="status" value="NOT_ANNOTATED_CDS"/>
    <property type="molecule type" value="Genomic_DNA"/>
</dbReference>
<evidence type="ECO:0000259" key="1">
    <source>
        <dbReference type="Pfam" id="PF13456"/>
    </source>
</evidence>
<dbReference type="GO" id="GO:0003676">
    <property type="term" value="F:nucleic acid binding"/>
    <property type="evidence" value="ECO:0007669"/>
    <property type="project" value="InterPro"/>
</dbReference>
<dbReference type="InterPro" id="IPR026960">
    <property type="entry name" value="RVT-Znf"/>
</dbReference>
<feature type="domain" description="RNase H type-1" evidence="1">
    <location>
        <begin position="166"/>
        <end position="246"/>
    </location>
</feature>
<accession>A0A7N2QXT7</accession>
<evidence type="ECO:0000313" key="4">
    <source>
        <dbReference type="Proteomes" id="UP000594261"/>
    </source>
</evidence>
<protein>
    <recommendedName>
        <fullName evidence="5">Reverse transcriptase zinc-binding domain-containing protein</fullName>
    </recommendedName>
</protein>
<dbReference type="Proteomes" id="UP000594261">
    <property type="component" value="Chromosome 1"/>
</dbReference>
<feature type="domain" description="Reverse transcriptase zinc-binding" evidence="2">
    <location>
        <begin position="95"/>
        <end position="151"/>
    </location>
</feature>
<dbReference type="EnsemblPlants" id="QL01p035694:mrna">
    <property type="protein sequence ID" value="QL01p035694:mrna"/>
    <property type="gene ID" value="QL01p035694"/>
</dbReference>
<dbReference type="InterPro" id="IPR052929">
    <property type="entry name" value="RNase_H-like_EbsB-rel"/>
</dbReference>
<evidence type="ECO:0008006" key="5">
    <source>
        <dbReference type="Google" id="ProtNLM"/>
    </source>
</evidence>
<dbReference type="CDD" id="cd06222">
    <property type="entry name" value="RNase_H_like"/>
    <property type="match status" value="1"/>
</dbReference>
<proteinExistence type="predicted"/>
<dbReference type="InterPro" id="IPR036397">
    <property type="entry name" value="RNaseH_sf"/>
</dbReference>
<evidence type="ECO:0000313" key="3">
    <source>
        <dbReference type="EnsemblPlants" id="QL01p035694:mrna"/>
    </source>
</evidence>
<dbReference type="Pfam" id="PF13966">
    <property type="entry name" value="zf-RVT"/>
    <property type="match status" value="1"/>
</dbReference>
<name>A0A7N2QXT7_QUELO</name>
<dbReference type="InterPro" id="IPR044730">
    <property type="entry name" value="RNase_H-like_dom_plant"/>
</dbReference>
<dbReference type="InParanoid" id="A0A7N2QXT7"/>
<dbReference type="Gene3D" id="3.30.420.10">
    <property type="entry name" value="Ribonuclease H-like superfamily/Ribonuclease H"/>
    <property type="match status" value="1"/>
</dbReference>
<reference evidence="3" key="2">
    <citation type="submission" date="2021-01" db="UniProtKB">
        <authorList>
            <consortium name="EnsemblPlants"/>
        </authorList>
    </citation>
    <scope>IDENTIFICATION</scope>
</reference>
<dbReference type="Pfam" id="PF13456">
    <property type="entry name" value="RVT_3"/>
    <property type="match status" value="1"/>
</dbReference>
<dbReference type="Gramene" id="QL01p035694:mrna">
    <property type="protein sequence ID" value="QL01p035694:mrna"/>
    <property type="gene ID" value="QL01p035694"/>
</dbReference>
<organism evidence="3 4">
    <name type="scientific">Quercus lobata</name>
    <name type="common">Valley oak</name>
    <dbReference type="NCBI Taxonomy" id="97700"/>
    <lineage>
        <taxon>Eukaryota</taxon>
        <taxon>Viridiplantae</taxon>
        <taxon>Streptophyta</taxon>
        <taxon>Embryophyta</taxon>
        <taxon>Tracheophyta</taxon>
        <taxon>Spermatophyta</taxon>
        <taxon>Magnoliopsida</taxon>
        <taxon>eudicotyledons</taxon>
        <taxon>Gunneridae</taxon>
        <taxon>Pentapetalae</taxon>
        <taxon>rosids</taxon>
        <taxon>fabids</taxon>
        <taxon>Fagales</taxon>
        <taxon>Fagaceae</taxon>
        <taxon>Quercus</taxon>
    </lineage>
</organism>
<keyword evidence="4" id="KW-1185">Reference proteome</keyword>
<sequence>MLSRKNDNKLSGWKEKILSQAEKEIFIKAVAQASPTAVVTPETVKSGLTHREVFSQSVAPTKLHSPSLPRPTQVEHPLTKLNTSSGVQSGFFTSHPKLKTFTWRAWRNILPTKVNLCHRGVLEDATCEACQLDEETSGHLFWHCTRALETWEAIGLPLDTRGKQVNVDAAVLKNTKSVGIGIIVRDHEGIVVAALSKRLPLPLGPLEAEAKAMDEAASFAADIGLQEAIFEMTDCAVLAGALSDTTHAPITIENSITASTLSCRPSKSSRSHMSDDKATNQLTLWLSTPKDLTLLYRG</sequence>